<keyword evidence="4" id="KW-1185">Reference proteome</keyword>
<accession>E0THN9</accession>
<dbReference type="KEGG" id="pbr:PB2503_06347"/>
<dbReference type="GO" id="GO:0015221">
    <property type="term" value="F:lipopolysaccharide transmembrane transporter activity"/>
    <property type="evidence" value="ECO:0007669"/>
    <property type="project" value="InterPro"/>
</dbReference>
<evidence type="ECO:0000313" key="4">
    <source>
        <dbReference type="Proteomes" id="UP000001302"/>
    </source>
</evidence>
<dbReference type="OrthoDB" id="7202252at2"/>
<protein>
    <recommendedName>
        <fullName evidence="5">LPS export ABC transporter periplasmic protein LptC</fullName>
    </recommendedName>
</protein>
<reference evidence="3 4" key="2">
    <citation type="journal article" date="2011" name="J. Bacteriol.">
        <title>Complete genome sequence of strain HTCC2503T of Parvularcula bermudensis, the type species of the order "Parvularculales" in the class Alphaproteobacteria.</title>
        <authorList>
            <person name="Oh H.M."/>
            <person name="Kang I."/>
            <person name="Vergin K.L."/>
            <person name="Kang D."/>
            <person name="Rhee K.H."/>
            <person name="Giovannoni S.J."/>
            <person name="Cho J.C."/>
        </authorList>
    </citation>
    <scope>NUCLEOTIDE SEQUENCE [LARGE SCALE GENOMIC DNA]</scope>
    <source>
        <strain evidence="4">ATCC BAA-594 / HTCC2503 / KCTC 12087</strain>
    </source>
</reference>
<name>E0THN9_PARBH</name>
<dbReference type="InterPro" id="IPR010664">
    <property type="entry name" value="LipoPS_assembly_LptC-rel"/>
</dbReference>
<dbReference type="Gene3D" id="2.60.450.10">
    <property type="entry name" value="Lipopolysaccharide (LPS) transport protein A like domain"/>
    <property type="match status" value="1"/>
</dbReference>
<dbReference type="GO" id="GO:0005886">
    <property type="term" value="C:plasma membrane"/>
    <property type="evidence" value="ECO:0007669"/>
    <property type="project" value="InterPro"/>
</dbReference>
<feature type="region of interest" description="Disordered" evidence="1">
    <location>
        <begin position="1"/>
        <end position="32"/>
    </location>
</feature>
<keyword evidence="2" id="KW-0472">Membrane</keyword>
<dbReference type="RefSeq" id="WP_013300309.1">
    <property type="nucleotide sequence ID" value="NC_014414.1"/>
</dbReference>
<evidence type="ECO:0000313" key="3">
    <source>
        <dbReference type="EMBL" id="ADM09335.1"/>
    </source>
</evidence>
<organism evidence="3 4">
    <name type="scientific">Parvularcula bermudensis (strain ATCC BAA-594 / HTCC2503 / KCTC 12087)</name>
    <dbReference type="NCBI Taxonomy" id="314260"/>
    <lineage>
        <taxon>Bacteria</taxon>
        <taxon>Pseudomonadati</taxon>
        <taxon>Pseudomonadota</taxon>
        <taxon>Alphaproteobacteria</taxon>
        <taxon>Parvularculales</taxon>
        <taxon>Parvularculaceae</taxon>
        <taxon>Parvularcula</taxon>
    </lineage>
</organism>
<feature type="transmembrane region" description="Helical" evidence="2">
    <location>
        <begin position="47"/>
        <end position="65"/>
    </location>
</feature>
<dbReference type="Proteomes" id="UP000001302">
    <property type="component" value="Chromosome"/>
</dbReference>
<dbReference type="HOGENOM" id="CLU_1160200_0_0_5"/>
<gene>
    <name evidence="3" type="ordered locus">PB2503_06347</name>
</gene>
<dbReference type="EMBL" id="CP002156">
    <property type="protein sequence ID" value="ADM09335.1"/>
    <property type="molecule type" value="Genomic_DNA"/>
</dbReference>
<keyword evidence="2" id="KW-0812">Transmembrane</keyword>
<evidence type="ECO:0000256" key="1">
    <source>
        <dbReference type="SAM" id="MobiDB-lite"/>
    </source>
</evidence>
<proteinExistence type="predicted"/>
<dbReference type="InterPro" id="IPR026265">
    <property type="entry name" value="LptC"/>
</dbReference>
<keyword evidence="2" id="KW-1133">Transmembrane helix</keyword>
<evidence type="ECO:0000256" key="2">
    <source>
        <dbReference type="SAM" id="Phobius"/>
    </source>
</evidence>
<dbReference type="eggNOG" id="COG5375">
    <property type="taxonomic scope" value="Bacteria"/>
</dbReference>
<reference evidence="4" key="1">
    <citation type="submission" date="2010-08" db="EMBL/GenBank/DDBJ databases">
        <title>Genome sequence of Parvularcula bermudensis HTCC2503.</title>
        <authorList>
            <person name="Kang D.-M."/>
            <person name="Oh H.-M."/>
            <person name="Cho J.-C."/>
        </authorList>
    </citation>
    <scope>NUCLEOTIDE SEQUENCE [LARGE SCALE GENOMIC DNA]</scope>
    <source>
        <strain evidence="4">ATCC BAA-594 / HTCC2503 / KCTC 12087</strain>
    </source>
</reference>
<evidence type="ECO:0008006" key="5">
    <source>
        <dbReference type="Google" id="ProtNLM"/>
    </source>
</evidence>
<sequence length="239" mass="26042">MEVDAMSRDVPNGGASNSDPLSSVGRKSRRRISPRAAARHSLWVRRLRLIVPALGVGVLIAYAVSATPPTIDRAFVEEFRNIDPQSPNLRLNRPRHVGYDLEGNQVEIGAEAAERLGPDSNLITFDRPEALRRAGEGEDRVRARTGLFDSERNVLDLSDQVEVDYRWGRDTIVLSTPAASVDLNAQTVTSSNGVSGGGERGQIAADRVTAYQDEGRLLLEGNVRLRLDGDADDVGEPHP</sequence>
<dbReference type="NCBIfam" id="TIGR04409">
    <property type="entry name" value="LptC_YrbK"/>
    <property type="match status" value="1"/>
</dbReference>
<dbReference type="Pfam" id="PF06835">
    <property type="entry name" value="LptC"/>
    <property type="match status" value="1"/>
</dbReference>
<dbReference type="STRING" id="314260.PB2503_06347"/>
<dbReference type="AlphaFoldDB" id="E0THN9"/>